<proteinExistence type="predicted"/>
<feature type="transmembrane region" description="Helical" evidence="1">
    <location>
        <begin position="97"/>
        <end position="116"/>
    </location>
</feature>
<evidence type="ECO:0008006" key="4">
    <source>
        <dbReference type="Google" id="ProtNLM"/>
    </source>
</evidence>
<sequence length="325" mass="36652">MDRETLQRAADRGIISQQQLSQLISFAASEQPDEDQTSGEEQLRFVRNFGDIFIALGVLFVTFSVSAMELSQLQWLLPVIVYLAAAEWLVRIRRLALPGITILVSTLYFLSKALGISEFETAELQFLTLSGCSLLFYLRYRMPFSLLPVAGGLVAAVISLIGLEMLEHQLLFTLFGLCVFFAAMSFDARDRRRQQRASDCGFWLHLLASPLIVHGMMTTLLFSDLAVLDTGSNRELSLLLFFLLFMLTALFVDRRAMLVSSLSYAIYAIFQVVNNNLLDSSNLPLLIFIGFGIFIVFFGTYWYRLRRLIFGHFSNSTVAGFVPPI</sequence>
<comment type="caution">
    <text evidence="2">The sequence shown here is derived from an EMBL/GenBank/DDBJ whole genome shotgun (WGS) entry which is preliminary data.</text>
</comment>
<keyword evidence="1" id="KW-0472">Membrane</keyword>
<dbReference type="RefSeq" id="WP_124924085.1">
    <property type="nucleotide sequence ID" value="NZ_BMOH01000001.1"/>
</dbReference>
<feature type="transmembrane region" description="Helical" evidence="1">
    <location>
        <begin position="73"/>
        <end position="90"/>
    </location>
</feature>
<dbReference type="Proteomes" id="UP000267535">
    <property type="component" value="Unassembled WGS sequence"/>
</dbReference>
<feature type="transmembrane region" description="Helical" evidence="1">
    <location>
        <begin position="235"/>
        <end position="252"/>
    </location>
</feature>
<name>A0A3P1SY22_9GAMM</name>
<keyword evidence="1" id="KW-0812">Transmembrane</keyword>
<keyword evidence="3" id="KW-1185">Reference proteome</keyword>
<feature type="transmembrane region" description="Helical" evidence="1">
    <location>
        <begin position="200"/>
        <end position="223"/>
    </location>
</feature>
<reference evidence="2 3" key="1">
    <citation type="submission" date="2018-11" db="EMBL/GenBank/DDBJ databases">
        <title>The draft genome sequence of Amphritea balenae JAMM 1525T.</title>
        <authorList>
            <person name="Fang Z."/>
            <person name="Zhang Y."/>
            <person name="Han X."/>
        </authorList>
    </citation>
    <scope>NUCLEOTIDE SEQUENCE [LARGE SCALE GENOMIC DNA]</scope>
    <source>
        <strain evidence="2 3">JAMM 1525</strain>
    </source>
</reference>
<feature type="transmembrane region" description="Helical" evidence="1">
    <location>
        <begin position="169"/>
        <end position="188"/>
    </location>
</feature>
<dbReference type="OrthoDB" id="9770600at2"/>
<feature type="transmembrane region" description="Helical" evidence="1">
    <location>
        <begin position="145"/>
        <end position="163"/>
    </location>
</feature>
<evidence type="ECO:0000313" key="3">
    <source>
        <dbReference type="Proteomes" id="UP000267535"/>
    </source>
</evidence>
<gene>
    <name evidence="2" type="ORF">EHS89_00125</name>
</gene>
<organism evidence="2 3">
    <name type="scientific">Amphritea balenae</name>
    <dbReference type="NCBI Taxonomy" id="452629"/>
    <lineage>
        <taxon>Bacteria</taxon>
        <taxon>Pseudomonadati</taxon>
        <taxon>Pseudomonadota</taxon>
        <taxon>Gammaproteobacteria</taxon>
        <taxon>Oceanospirillales</taxon>
        <taxon>Oceanospirillaceae</taxon>
        <taxon>Amphritea</taxon>
    </lineage>
</organism>
<dbReference type="EMBL" id="RQXV01000001">
    <property type="protein sequence ID" value="RRD01013.1"/>
    <property type="molecule type" value="Genomic_DNA"/>
</dbReference>
<protein>
    <recommendedName>
        <fullName evidence="4">DUF2157 domain-containing protein</fullName>
    </recommendedName>
</protein>
<accession>A0A3P1SY22</accession>
<evidence type="ECO:0000256" key="1">
    <source>
        <dbReference type="SAM" id="Phobius"/>
    </source>
</evidence>
<feature type="transmembrane region" description="Helical" evidence="1">
    <location>
        <begin position="49"/>
        <end position="67"/>
    </location>
</feature>
<feature type="transmembrane region" description="Helical" evidence="1">
    <location>
        <begin position="285"/>
        <end position="303"/>
    </location>
</feature>
<evidence type="ECO:0000313" key="2">
    <source>
        <dbReference type="EMBL" id="RRD01013.1"/>
    </source>
</evidence>
<dbReference type="AlphaFoldDB" id="A0A3P1SY22"/>
<keyword evidence="1" id="KW-1133">Transmembrane helix</keyword>